<accession>A0ABQ3NRC4</accession>
<dbReference type="InterPro" id="IPR043129">
    <property type="entry name" value="ATPase_NBD"/>
</dbReference>
<organism evidence="2 3">
    <name type="scientific">Streptomyces virginiae</name>
    <name type="common">Streptomyces cinnamonensis</name>
    <dbReference type="NCBI Taxonomy" id="1961"/>
    <lineage>
        <taxon>Bacteria</taxon>
        <taxon>Bacillati</taxon>
        <taxon>Actinomycetota</taxon>
        <taxon>Actinomycetes</taxon>
        <taxon>Kitasatosporales</taxon>
        <taxon>Streptomycetaceae</taxon>
        <taxon>Streptomyces</taxon>
    </lineage>
</organism>
<name>A0ABQ3NRC4_STRVG</name>
<dbReference type="GeneID" id="86958501"/>
<reference evidence="3" key="1">
    <citation type="submission" date="2020-09" db="EMBL/GenBank/DDBJ databases">
        <title>Whole genome shotgun sequence of Streptomyces cinnamonensis NBRC 15873.</title>
        <authorList>
            <person name="Komaki H."/>
            <person name="Tamura T."/>
        </authorList>
    </citation>
    <scope>NUCLEOTIDE SEQUENCE [LARGE SCALE GENOMIC DNA]</scope>
    <source>
        <strain evidence="3">NBRC 15873</strain>
    </source>
</reference>
<protein>
    <recommendedName>
        <fullName evidence="4">Molecular chaperone</fullName>
    </recommendedName>
</protein>
<comment type="caution">
    <text evidence="2">The sequence shown here is derived from an EMBL/GenBank/DDBJ whole genome shotgun (WGS) entry which is preliminary data.</text>
</comment>
<evidence type="ECO:0000313" key="2">
    <source>
        <dbReference type="EMBL" id="GHI15337.1"/>
    </source>
</evidence>
<evidence type="ECO:0000256" key="1">
    <source>
        <dbReference type="SAM" id="MobiDB-lite"/>
    </source>
</evidence>
<dbReference type="Gene3D" id="3.30.420.40">
    <property type="match status" value="2"/>
</dbReference>
<sequence length="1164" mass="125701">MSAALNIAFRAPHTGAASGVVALGRKHFRLHAGPDGIPLPEVVLEQDPESGGPAVVTVHLPARIEIRAESGSLIPAQLAYALQACWVPQEFAPITVDGPRTLSSEALLPTSLVHPDAGPATAHDGEPLRLDVYWSVDYAGSQGAETAHGAVMLEFAPPGEEPGPAPQTPEQDEYMSLRDLAGSGHQHEFVVVDFGTTASTATLHDEKKVKQRLVDPAQSASLSTMLQALLEPPDDAPPAWREEVRSLLAGTVTLPRRDSSGMTGSAALARVADADAADALMLRVESLREQAGPELRQWLNRRLHAGYAGVIGTPPLERHGIRPVDYPDGTGRRTHAPASAMREQEYPGAAVPEDPRERRFELCGDDTRGLTGIKRAALQLKPEPVAGSDLSADHLTQHMYLLLVEGAEETTFTGALGTISRVPTVVVTYPTTVLPEVKDRLKELVSHALGGPLTVMDYDEGLAAGLYFLMRDLTDNLNAGLEALRARCRRVGDAPPTWHRIMLVIDIGGGTTDIALLRLTLVDQTPELSGEQEFVAGRNYRLEPELLGSTGHERLGGDLLTLQVLYWIKARLVDELRSPGQEHDDGPQDGTDAATAAATGADPGTGPRVERRALAETVTEQAADRLDTIVADDIRRILSECLPTDWAEVADPAEREARYTRFRLLWRLAERKKRELGAAGAADAVLKHEDVDAILRAAPHTLGTVRGPITLDAGEFRKLMRPVLRRAAKLGADLVRGSFRRIHEENARRSEQGLDPLPDPVLDQVVLSGRTSALEQLQEQVVAALRQDEADGRAGLGWHEATELSVEREFAKQATSLGAAWAHSVRNRAGQIEHNDSRSGRTGGSIRMSDLDIRLQGLFSSLPCHFGPVGQMGRVNPLLWAGDPFIELDSSGRLGVRTGWNSLSRVVELHRDLGSGESIQWGVFDLALTAKAEGFEPLDSVWRPPSGSGRGVRYQIEMDHRLVASILLCNGPAHLLVGGLGLDLDGLVPGLSFDPDLPECSVPGRICVATGVDENGVRQLAEVFPATGPAGPTGAGGLQAVAADYLPESFHDTADADELPLPGRVEAIPVPPLEANHTCTYEFYLDRGDGDPVFLGRLSAAQQGRHHATLDARGRLRVHRGVVPYVPAETLREVQRYPGRVLGRRMDPPQSDFNHHWDPNSGRH</sequence>
<dbReference type="Proteomes" id="UP000660554">
    <property type="component" value="Unassembled WGS sequence"/>
</dbReference>
<dbReference type="EMBL" id="BNDV01000010">
    <property type="protein sequence ID" value="GHI15337.1"/>
    <property type="molecule type" value="Genomic_DNA"/>
</dbReference>
<proteinExistence type="predicted"/>
<evidence type="ECO:0000313" key="3">
    <source>
        <dbReference type="Proteomes" id="UP000660554"/>
    </source>
</evidence>
<dbReference type="Gene3D" id="3.90.640.10">
    <property type="entry name" value="Actin, Chain A, domain 4"/>
    <property type="match status" value="1"/>
</dbReference>
<dbReference type="SUPFAM" id="SSF53067">
    <property type="entry name" value="Actin-like ATPase domain"/>
    <property type="match status" value="1"/>
</dbReference>
<feature type="region of interest" description="Disordered" evidence="1">
    <location>
        <begin position="578"/>
        <end position="608"/>
    </location>
</feature>
<keyword evidence="3" id="KW-1185">Reference proteome</keyword>
<evidence type="ECO:0008006" key="4">
    <source>
        <dbReference type="Google" id="ProtNLM"/>
    </source>
</evidence>
<gene>
    <name evidence="2" type="ORF">Scinn_48000</name>
</gene>
<feature type="region of interest" description="Disordered" evidence="1">
    <location>
        <begin position="319"/>
        <end position="351"/>
    </location>
</feature>
<dbReference type="RefSeq" id="WP_191869302.1">
    <property type="nucleotide sequence ID" value="NZ_BMRU01000017.1"/>
</dbReference>
<feature type="compositionally biased region" description="Low complexity" evidence="1">
    <location>
        <begin position="588"/>
        <end position="607"/>
    </location>
</feature>
<feature type="region of interest" description="Disordered" evidence="1">
    <location>
        <begin position="1142"/>
        <end position="1164"/>
    </location>
</feature>